<sequence length="61" mass="6405">MSATVILVAASRRILGEMKRNAEPTSNTITALLSIAGQRILRDAAGPLDTRSVTLSLGLVL</sequence>
<organism evidence="1 2">
    <name type="scientific">Shewanella benthica</name>
    <dbReference type="NCBI Taxonomy" id="43661"/>
    <lineage>
        <taxon>Bacteria</taxon>
        <taxon>Pseudomonadati</taxon>
        <taxon>Pseudomonadota</taxon>
        <taxon>Gammaproteobacteria</taxon>
        <taxon>Alteromonadales</taxon>
        <taxon>Shewanellaceae</taxon>
        <taxon>Shewanella</taxon>
    </lineage>
</organism>
<dbReference type="EMBL" id="LS483452">
    <property type="protein sequence ID" value="SQH74660.1"/>
    <property type="molecule type" value="Genomic_DNA"/>
</dbReference>
<evidence type="ECO:0000313" key="1">
    <source>
        <dbReference type="EMBL" id="SQH74660.1"/>
    </source>
</evidence>
<gene>
    <name evidence="1" type="ORF">SHEWBE_0683</name>
</gene>
<accession>A0A330M0H4</accession>
<proteinExistence type="predicted"/>
<name>A0A330M0H4_9GAMM</name>
<dbReference type="AlphaFoldDB" id="A0A330M0H4"/>
<dbReference type="KEGG" id="sbk:SHEWBE_0683"/>
<dbReference type="Proteomes" id="UP000250123">
    <property type="component" value="Chromosome SHEWBE"/>
</dbReference>
<reference evidence="2" key="1">
    <citation type="submission" date="2018-06" db="EMBL/GenBank/DDBJ databases">
        <authorList>
            <person name="Cea G.-C."/>
            <person name="William W."/>
        </authorList>
    </citation>
    <scope>NUCLEOTIDE SEQUENCE [LARGE SCALE GENOMIC DNA]</scope>
    <source>
        <strain evidence="2">DB21MT-2</strain>
    </source>
</reference>
<evidence type="ECO:0000313" key="2">
    <source>
        <dbReference type="Proteomes" id="UP000250123"/>
    </source>
</evidence>
<protein>
    <submittedName>
        <fullName evidence="1">Uncharacterized protein</fullName>
    </submittedName>
</protein>